<evidence type="ECO:0000313" key="7">
    <source>
        <dbReference type="Proteomes" id="UP000603904"/>
    </source>
</evidence>
<dbReference type="Gene3D" id="3.40.47.10">
    <property type="match status" value="1"/>
</dbReference>
<dbReference type="InterPro" id="IPR020806">
    <property type="entry name" value="PKS_PP-bd"/>
</dbReference>
<dbReference type="PROSITE" id="PS52004">
    <property type="entry name" value="KS3_2"/>
    <property type="match status" value="1"/>
</dbReference>
<gene>
    <name evidence="6" type="ORF">Mco01_43430</name>
</gene>
<dbReference type="SMART" id="SM00825">
    <property type="entry name" value="PKS_KS"/>
    <property type="match status" value="1"/>
</dbReference>
<dbReference type="Pfam" id="PF00698">
    <property type="entry name" value="Acyl_transf_1"/>
    <property type="match status" value="1"/>
</dbReference>
<dbReference type="CDD" id="cd00833">
    <property type="entry name" value="PKS"/>
    <property type="match status" value="1"/>
</dbReference>
<name>A0ABQ4G2Y3_9ACTN</name>
<dbReference type="PANTHER" id="PTHR43775">
    <property type="entry name" value="FATTY ACID SYNTHASE"/>
    <property type="match status" value="1"/>
</dbReference>
<sequence length="1019" mass="107852">MSANPEPARDPIAIIGAGCRLPGAAGPSAFWDLLEGECDTVGEIPADRLPAQVRDRIGTRSGGFLDGIDRFDAAFFSISPHEALRIDPQHRLLIEVTWEAIEDAGIPARRLAGTRTAVYTSCLWSDYWDRLRRAGLYDMHAAIGGGNWGNLPGRISYLFDLRGPSMSVEATCSTSLVAVHLACRELWAGRTDMAIVGGVNLLLAPDIYIGLSDAGILSPRGRCRFGDAGADGYVRSEAAVSLLLKPYSRAVADGDRIYASIIGTAVNSNGRGAGTLIAAGVQGQEAMLREAYDDAGISPGQVEYVEAHGPGTPSGDLTELTALGRVLGEGREPGRRCLVGSAKSNIGHGEGAAGLVGLLKTALALRHRTIPATLHVKQPHPVFDEPGMPMELVRRTQAWPERPWPATAGVSSFGLSATNAHVVLTEAPTPVPAPRRRRAAAYLLPLSAPDARALPALARRYAGALPATGLHDLCYSAGDRRTHHDHRMAAVGSGPRELAASLRSFGSGAVPQSVVLGNSPAGTPPRVVYVFPGQGAQWTGMARGLMSESQVFARRLRECDRAIRDESGWSVIDRLRDDRPLSGTDEIQPTLWAVQVALAAVWDAWGIRPDLVIGHSMGEIAAATVAGALTVRQGAAVVCRRSHLLAGLGRSGAMWAVHLDEHQAREAIGDRSERVCVGVVNSSHSCVLAGDADAVAEVVEPLRRSGVFCKQVQVDYASHAPQVEPIRDALLNALADIRPRAGSVPLHSTLLDEVVDGSGMDAAYWMENLRRPVRFASAVRSVLSGGEPVLFVEMSPHPLLTAAVEDEIAAAPVAATAVPSVQRDEPELECLLRGLAVAYVRGCDPDWSRVYPGARYVALPHYPWQHRRFWVDVPDDPALTAPGTGDAGAPDTVVPDTVVPDTVADLVPAADAAVPAPEGPFEGAELATSSLDAVTQYLVLRSASILGMSPEEVDLDVPLTVHGLDSVLAAKLSAQIKADLGVHVRVGELLRHRPLGLLTGELYEAAAQGGRTSVAEPAS</sequence>
<dbReference type="Pfam" id="PF00550">
    <property type="entry name" value="PP-binding"/>
    <property type="match status" value="1"/>
</dbReference>
<dbReference type="PROSITE" id="PS50075">
    <property type="entry name" value="CARRIER"/>
    <property type="match status" value="1"/>
</dbReference>
<feature type="domain" description="Ketosynthase family 3 (KS3)" evidence="5">
    <location>
        <begin position="9"/>
        <end position="426"/>
    </location>
</feature>
<keyword evidence="1" id="KW-0596">Phosphopantetheine</keyword>
<dbReference type="InterPro" id="IPR032821">
    <property type="entry name" value="PKS_assoc"/>
</dbReference>
<dbReference type="InterPro" id="IPR014031">
    <property type="entry name" value="Ketoacyl_synth_C"/>
</dbReference>
<keyword evidence="3" id="KW-0808">Transferase</keyword>
<evidence type="ECO:0000256" key="1">
    <source>
        <dbReference type="ARBA" id="ARBA00022450"/>
    </source>
</evidence>
<dbReference type="Gene3D" id="3.30.70.3290">
    <property type="match status" value="1"/>
</dbReference>
<reference evidence="6 7" key="1">
    <citation type="submission" date="2021-01" db="EMBL/GenBank/DDBJ databases">
        <title>Whole genome shotgun sequence of Microbispora corallina NBRC 16416.</title>
        <authorList>
            <person name="Komaki H."/>
            <person name="Tamura T."/>
        </authorList>
    </citation>
    <scope>NUCLEOTIDE SEQUENCE [LARGE SCALE GENOMIC DNA]</scope>
    <source>
        <strain evidence="6 7">NBRC 16416</strain>
    </source>
</reference>
<evidence type="ECO:0000256" key="2">
    <source>
        <dbReference type="ARBA" id="ARBA00022553"/>
    </source>
</evidence>
<dbReference type="SUPFAM" id="SSF55048">
    <property type="entry name" value="Probable ACP-binding domain of malonyl-CoA ACP transacylase"/>
    <property type="match status" value="1"/>
</dbReference>
<dbReference type="Pfam" id="PF02801">
    <property type="entry name" value="Ketoacyl-synt_C"/>
    <property type="match status" value="1"/>
</dbReference>
<dbReference type="SUPFAM" id="SSF52151">
    <property type="entry name" value="FabD/lysophospholipase-like"/>
    <property type="match status" value="1"/>
</dbReference>
<comment type="caution">
    <text evidence="6">The sequence shown here is derived from an EMBL/GenBank/DDBJ whole genome shotgun (WGS) entry which is preliminary data.</text>
</comment>
<dbReference type="Pfam" id="PF16197">
    <property type="entry name" value="KAsynt_C_assoc"/>
    <property type="match status" value="1"/>
</dbReference>
<organism evidence="6 7">
    <name type="scientific">Microbispora corallina</name>
    <dbReference type="NCBI Taxonomy" id="83302"/>
    <lineage>
        <taxon>Bacteria</taxon>
        <taxon>Bacillati</taxon>
        <taxon>Actinomycetota</taxon>
        <taxon>Actinomycetes</taxon>
        <taxon>Streptosporangiales</taxon>
        <taxon>Streptosporangiaceae</taxon>
        <taxon>Microbispora</taxon>
    </lineage>
</organism>
<evidence type="ECO:0000259" key="4">
    <source>
        <dbReference type="PROSITE" id="PS50075"/>
    </source>
</evidence>
<protein>
    <recommendedName>
        <fullName evidence="8">Polyketide synthase</fullName>
    </recommendedName>
</protein>
<dbReference type="Pfam" id="PF00109">
    <property type="entry name" value="ketoacyl-synt"/>
    <property type="match status" value="1"/>
</dbReference>
<dbReference type="InterPro" id="IPR016039">
    <property type="entry name" value="Thiolase-like"/>
</dbReference>
<dbReference type="SMART" id="SM00823">
    <property type="entry name" value="PKS_PP"/>
    <property type="match status" value="1"/>
</dbReference>
<feature type="domain" description="Carrier" evidence="4">
    <location>
        <begin position="929"/>
        <end position="1006"/>
    </location>
</feature>
<accession>A0ABQ4G2Y3</accession>
<evidence type="ECO:0000259" key="5">
    <source>
        <dbReference type="PROSITE" id="PS52004"/>
    </source>
</evidence>
<dbReference type="PANTHER" id="PTHR43775:SF37">
    <property type="entry name" value="SI:DKEY-61P9.11"/>
    <property type="match status" value="1"/>
</dbReference>
<dbReference type="InterPro" id="IPR014030">
    <property type="entry name" value="Ketoacyl_synth_N"/>
</dbReference>
<dbReference type="SMART" id="SM00827">
    <property type="entry name" value="PKS_AT"/>
    <property type="match status" value="1"/>
</dbReference>
<keyword evidence="2" id="KW-0597">Phosphoprotein</keyword>
<dbReference type="InterPro" id="IPR020841">
    <property type="entry name" value="PKS_Beta-ketoAc_synthase_dom"/>
</dbReference>
<dbReference type="InterPro" id="IPR036736">
    <property type="entry name" value="ACP-like_sf"/>
</dbReference>
<dbReference type="SUPFAM" id="SSF53901">
    <property type="entry name" value="Thiolase-like"/>
    <property type="match status" value="1"/>
</dbReference>
<dbReference type="InterPro" id="IPR050091">
    <property type="entry name" value="PKS_NRPS_Biosynth_Enz"/>
</dbReference>
<proteinExistence type="predicted"/>
<keyword evidence="7" id="KW-1185">Reference proteome</keyword>
<evidence type="ECO:0000313" key="6">
    <source>
        <dbReference type="EMBL" id="GIH41343.1"/>
    </source>
</evidence>
<dbReference type="Gene3D" id="3.40.366.10">
    <property type="entry name" value="Malonyl-Coenzyme A Acyl Carrier Protein, domain 2"/>
    <property type="match status" value="1"/>
</dbReference>
<dbReference type="Gene3D" id="1.10.1200.10">
    <property type="entry name" value="ACP-like"/>
    <property type="match status" value="1"/>
</dbReference>
<evidence type="ECO:0000256" key="3">
    <source>
        <dbReference type="ARBA" id="ARBA00022679"/>
    </source>
</evidence>
<dbReference type="EMBL" id="BOOC01000021">
    <property type="protein sequence ID" value="GIH41343.1"/>
    <property type="molecule type" value="Genomic_DNA"/>
</dbReference>
<evidence type="ECO:0008006" key="8">
    <source>
        <dbReference type="Google" id="ProtNLM"/>
    </source>
</evidence>
<dbReference type="SUPFAM" id="SSF47336">
    <property type="entry name" value="ACP-like"/>
    <property type="match status" value="1"/>
</dbReference>
<dbReference type="Proteomes" id="UP000603904">
    <property type="component" value="Unassembled WGS sequence"/>
</dbReference>
<dbReference type="InterPro" id="IPR001227">
    <property type="entry name" value="Ac_transferase_dom_sf"/>
</dbReference>
<dbReference type="InterPro" id="IPR014043">
    <property type="entry name" value="Acyl_transferase_dom"/>
</dbReference>
<dbReference type="InterPro" id="IPR016036">
    <property type="entry name" value="Malonyl_transacylase_ACP-bd"/>
</dbReference>
<dbReference type="RefSeq" id="WP_204058687.1">
    <property type="nucleotide sequence ID" value="NZ_BAAAGP010000012.1"/>
</dbReference>
<dbReference type="InterPro" id="IPR016035">
    <property type="entry name" value="Acyl_Trfase/lysoPLipase"/>
</dbReference>
<dbReference type="InterPro" id="IPR009081">
    <property type="entry name" value="PP-bd_ACP"/>
</dbReference>